<feature type="region of interest" description="Disordered" evidence="1">
    <location>
        <begin position="133"/>
        <end position="248"/>
    </location>
</feature>
<feature type="compositionally biased region" description="Low complexity" evidence="1">
    <location>
        <begin position="169"/>
        <end position="183"/>
    </location>
</feature>
<organism evidence="2 3">
    <name type="scientific">Porphyra umbilicalis</name>
    <name type="common">Purple laver</name>
    <name type="synonym">Red alga</name>
    <dbReference type="NCBI Taxonomy" id="2786"/>
    <lineage>
        <taxon>Eukaryota</taxon>
        <taxon>Rhodophyta</taxon>
        <taxon>Bangiophyceae</taxon>
        <taxon>Bangiales</taxon>
        <taxon>Bangiaceae</taxon>
        <taxon>Porphyra</taxon>
    </lineage>
</organism>
<evidence type="ECO:0000256" key="1">
    <source>
        <dbReference type="SAM" id="MobiDB-lite"/>
    </source>
</evidence>
<dbReference type="AlphaFoldDB" id="A0A1X6PJ26"/>
<sequence length="248" mass="24738">MPQSRIFIVDHVHLHVPPAVTPPPSPATPSARTPSLSDDAAEAAPPPPPPPPPPGPWTLRAFRALVAARTPPGATPTAPALYHATGTLTALTSGRLLARIQGVHAAATLTPPTAVTAATRLAADTGGILRPSGGALPLGAAPPTAGASSSSSSGGTPPPPPPGPPTPSPSAAARTGTPTRPLTNFSLCGATRPARRRGGCVASCPPRRWPCGRSTPPATCTRRRGARSCRAAAPPPPPPSASSPKCRP</sequence>
<accession>A0A1X6PJ26</accession>
<dbReference type="Proteomes" id="UP000218209">
    <property type="component" value="Unassembled WGS sequence"/>
</dbReference>
<dbReference type="EMBL" id="KV918769">
    <property type="protein sequence ID" value="OSX80708.1"/>
    <property type="molecule type" value="Genomic_DNA"/>
</dbReference>
<evidence type="ECO:0000313" key="2">
    <source>
        <dbReference type="EMBL" id="OSX80708.1"/>
    </source>
</evidence>
<feature type="compositionally biased region" description="Pro residues" evidence="1">
    <location>
        <begin position="44"/>
        <end position="55"/>
    </location>
</feature>
<feature type="compositionally biased region" description="Low complexity" evidence="1">
    <location>
        <begin position="133"/>
        <end position="155"/>
    </location>
</feature>
<feature type="compositionally biased region" description="Pro residues" evidence="1">
    <location>
        <begin position="156"/>
        <end position="168"/>
    </location>
</feature>
<protein>
    <submittedName>
        <fullName evidence="2">Uncharacterized protein</fullName>
    </submittedName>
</protein>
<feature type="region of interest" description="Disordered" evidence="1">
    <location>
        <begin position="18"/>
        <end position="55"/>
    </location>
</feature>
<name>A0A1X6PJ26_PORUM</name>
<evidence type="ECO:0000313" key="3">
    <source>
        <dbReference type="Proteomes" id="UP000218209"/>
    </source>
</evidence>
<keyword evidence="3" id="KW-1185">Reference proteome</keyword>
<reference evidence="2 3" key="1">
    <citation type="submission" date="2017-03" db="EMBL/GenBank/DDBJ databases">
        <title>WGS assembly of Porphyra umbilicalis.</title>
        <authorList>
            <person name="Brawley S.H."/>
            <person name="Blouin N.A."/>
            <person name="Ficko-Blean E."/>
            <person name="Wheeler G.L."/>
            <person name="Lohr M."/>
            <person name="Goodson H.V."/>
            <person name="Jenkins J.W."/>
            <person name="Blaby-Haas C.E."/>
            <person name="Helliwell K.E."/>
            <person name="Chan C."/>
            <person name="Marriage T."/>
            <person name="Bhattacharya D."/>
            <person name="Klein A.S."/>
            <person name="Badis Y."/>
            <person name="Brodie J."/>
            <person name="Cao Y."/>
            <person name="Collen J."/>
            <person name="Dittami S.M."/>
            <person name="Gachon C.M."/>
            <person name="Green B.R."/>
            <person name="Karpowicz S."/>
            <person name="Kim J.W."/>
            <person name="Kudahl U."/>
            <person name="Lin S."/>
            <person name="Michel G."/>
            <person name="Mittag M."/>
            <person name="Olson B.J."/>
            <person name="Pangilinan J."/>
            <person name="Peng Y."/>
            <person name="Qiu H."/>
            <person name="Shu S."/>
            <person name="Singer J.T."/>
            <person name="Smith A.G."/>
            <person name="Sprecher B.N."/>
            <person name="Wagner V."/>
            <person name="Wang W."/>
            <person name="Wang Z.-Y."/>
            <person name="Yan J."/>
            <person name="Yarish C."/>
            <person name="Zoeuner-Riek S."/>
            <person name="Zhuang Y."/>
            <person name="Zou Y."/>
            <person name="Lindquist E.A."/>
            <person name="Grimwood J."/>
            <person name="Barry K."/>
            <person name="Rokhsar D.S."/>
            <person name="Schmutz J."/>
            <person name="Stiller J.W."/>
            <person name="Grossman A.R."/>
            <person name="Prochnik S.E."/>
        </authorList>
    </citation>
    <scope>NUCLEOTIDE SEQUENCE [LARGE SCALE GENOMIC DNA]</scope>
    <source>
        <strain evidence="2">4086291</strain>
    </source>
</reference>
<proteinExistence type="predicted"/>
<gene>
    <name evidence="2" type="ORF">BU14_0033s0052</name>
</gene>